<evidence type="ECO:0000313" key="1">
    <source>
        <dbReference type="EMBL" id="WTW66094.1"/>
    </source>
</evidence>
<organism evidence="1">
    <name type="scientific">Streptomyces sp. NBC_00003</name>
    <dbReference type="NCBI Taxonomy" id="2903608"/>
    <lineage>
        <taxon>Bacteria</taxon>
        <taxon>Bacillati</taxon>
        <taxon>Actinomycetota</taxon>
        <taxon>Actinomycetes</taxon>
        <taxon>Kitasatosporales</taxon>
        <taxon>Streptomycetaceae</taxon>
        <taxon>Streptomyces</taxon>
    </lineage>
</organism>
<gene>
    <name evidence="1" type="ORF">OG549_38730</name>
</gene>
<reference evidence="1" key="1">
    <citation type="submission" date="2022-10" db="EMBL/GenBank/DDBJ databases">
        <title>The complete genomes of actinobacterial strains from the NBC collection.</title>
        <authorList>
            <person name="Joergensen T.S."/>
            <person name="Alvarez Arevalo M."/>
            <person name="Sterndorff E.B."/>
            <person name="Faurdal D."/>
            <person name="Vuksanovic O."/>
            <person name="Mourched A.-S."/>
            <person name="Charusanti P."/>
            <person name="Shaw S."/>
            <person name="Blin K."/>
            <person name="Weber T."/>
        </authorList>
    </citation>
    <scope>NUCLEOTIDE SEQUENCE</scope>
    <source>
        <strain evidence="1">NBC_00003</strain>
    </source>
</reference>
<name>A0AAU2VHM0_9ACTN</name>
<protein>
    <submittedName>
        <fullName evidence="1">Uncharacterized protein</fullName>
    </submittedName>
</protein>
<dbReference type="EMBL" id="CP108318">
    <property type="protein sequence ID" value="WTW66094.1"/>
    <property type="molecule type" value="Genomic_DNA"/>
</dbReference>
<accession>A0AAU2VHM0</accession>
<sequence length="41" mass="4682">MARRETRDASGHPQNRAVLEYIEARKAELGEQAGQIRFRIG</sequence>
<proteinExistence type="predicted"/>
<dbReference type="AlphaFoldDB" id="A0AAU2VHM0"/>